<accession>A0A0B0MRN2</accession>
<evidence type="ECO:0000313" key="1">
    <source>
        <dbReference type="EMBL" id="KHG02154.1"/>
    </source>
</evidence>
<keyword evidence="2" id="KW-1185">Reference proteome</keyword>
<gene>
    <name evidence="1" type="ORF">F383_26354</name>
</gene>
<comment type="caution">
    <text evidence="1">The sequence shown here is derived from an EMBL/GenBank/DDBJ whole genome shotgun (WGS) entry which is preliminary data.</text>
</comment>
<protein>
    <submittedName>
        <fullName evidence="1">Uncharacterized protein</fullName>
    </submittedName>
</protein>
<proteinExistence type="predicted"/>
<name>A0A0B0MRN2_GOSAR</name>
<dbReference type="EMBL" id="JRRC01244513">
    <property type="protein sequence ID" value="KHG02154.1"/>
    <property type="molecule type" value="Genomic_DNA"/>
</dbReference>
<reference evidence="2" key="1">
    <citation type="submission" date="2014-09" db="EMBL/GenBank/DDBJ databases">
        <authorList>
            <person name="Mudge J."/>
            <person name="Ramaraj T."/>
            <person name="Lindquist I.E."/>
            <person name="Bharti A.K."/>
            <person name="Sundararajan A."/>
            <person name="Cameron C.T."/>
            <person name="Woodward J.E."/>
            <person name="May G.D."/>
            <person name="Brubaker C."/>
            <person name="Broadhvest J."/>
            <person name="Wilkins T.A."/>
        </authorList>
    </citation>
    <scope>NUCLEOTIDE SEQUENCE</scope>
    <source>
        <strain evidence="2">cv. AKA8401</strain>
    </source>
</reference>
<dbReference type="AlphaFoldDB" id="A0A0B0MRN2"/>
<organism evidence="1 2">
    <name type="scientific">Gossypium arboreum</name>
    <name type="common">Tree cotton</name>
    <name type="synonym">Gossypium nanking</name>
    <dbReference type="NCBI Taxonomy" id="29729"/>
    <lineage>
        <taxon>Eukaryota</taxon>
        <taxon>Viridiplantae</taxon>
        <taxon>Streptophyta</taxon>
        <taxon>Embryophyta</taxon>
        <taxon>Tracheophyta</taxon>
        <taxon>Spermatophyta</taxon>
        <taxon>Magnoliopsida</taxon>
        <taxon>eudicotyledons</taxon>
        <taxon>Gunneridae</taxon>
        <taxon>Pentapetalae</taxon>
        <taxon>rosids</taxon>
        <taxon>malvids</taxon>
        <taxon>Malvales</taxon>
        <taxon>Malvaceae</taxon>
        <taxon>Malvoideae</taxon>
        <taxon>Gossypium</taxon>
    </lineage>
</organism>
<sequence>MDLFTCYVHSVAYLNLEWIANYVCFDVSKSLSSNR</sequence>
<evidence type="ECO:0000313" key="2">
    <source>
        <dbReference type="Proteomes" id="UP000032142"/>
    </source>
</evidence>
<dbReference type="Proteomes" id="UP000032142">
    <property type="component" value="Unassembled WGS sequence"/>
</dbReference>